<dbReference type="EMBL" id="VOFY01002289">
    <property type="protein sequence ID" value="KAA8577618.1"/>
    <property type="molecule type" value="Genomic_DNA"/>
</dbReference>
<accession>A0A5J5C7T4</accession>
<dbReference type="GO" id="GO:0005524">
    <property type="term" value="F:ATP binding"/>
    <property type="evidence" value="ECO:0007669"/>
    <property type="project" value="InterPro"/>
</dbReference>
<dbReference type="InterPro" id="IPR011009">
    <property type="entry name" value="Kinase-like_dom_sf"/>
</dbReference>
<reference evidence="2 3" key="1">
    <citation type="submission" date="2019-08" db="EMBL/GenBank/DDBJ databases">
        <title>A chromosome-level genome assembly, high-density linkage maps, and genome scans reveal the genomic architecture of hybrid incompatibilities underlying speciation via character displacement in darters (Percidae: Etheostominae).</title>
        <authorList>
            <person name="Moran R.L."/>
            <person name="Catchen J.M."/>
            <person name="Fuller R.C."/>
        </authorList>
    </citation>
    <scope>NUCLEOTIDE SEQUENCE [LARGE SCALE GENOMIC DNA]</scope>
    <source>
        <strain evidence="2">EspeVRDwgs_2016</strain>
        <tissue evidence="2">Muscle</tissue>
    </source>
</reference>
<keyword evidence="3" id="KW-1185">Reference proteome</keyword>
<dbReference type="GO" id="GO:0004706">
    <property type="term" value="F:JUN kinase kinase kinase activity"/>
    <property type="evidence" value="ECO:0007669"/>
    <property type="project" value="TreeGrafter"/>
</dbReference>
<dbReference type="AlphaFoldDB" id="A0A5J5C7T4"/>
<evidence type="ECO:0000313" key="2">
    <source>
        <dbReference type="EMBL" id="KAA8577618.1"/>
    </source>
</evidence>
<dbReference type="Gene3D" id="1.10.510.10">
    <property type="entry name" value="Transferase(Phosphotransferase) domain 1"/>
    <property type="match status" value="1"/>
</dbReference>
<dbReference type="SUPFAM" id="SSF56112">
    <property type="entry name" value="Protein kinase-like (PK-like)"/>
    <property type="match status" value="1"/>
</dbReference>
<feature type="non-terminal residue" evidence="2">
    <location>
        <position position="114"/>
    </location>
</feature>
<comment type="caution">
    <text evidence="2">The sequence shown here is derived from an EMBL/GenBank/DDBJ whole genome shotgun (WGS) entry which is preliminary data.</text>
</comment>
<dbReference type="InterPro" id="IPR051681">
    <property type="entry name" value="Ser/Thr_Kinases-Pseudokinases"/>
</dbReference>
<dbReference type="PANTHER" id="PTHR44329:SF297">
    <property type="entry name" value="RECEPTOR-INTERACTING SERINE_THREONINE-PROTEIN KINASE 3"/>
    <property type="match status" value="1"/>
</dbReference>
<proteinExistence type="predicted"/>
<dbReference type="Pfam" id="PF07714">
    <property type="entry name" value="PK_Tyr_Ser-Thr"/>
    <property type="match status" value="1"/>
</dbReference>
<sequence>MPPEAFKASYKPTRAFDIYSYGILLWSIATGKQPYEHSRPKIMMERIPRGDRPPLEDITGDAAGLTELKRLMERCWDQKPERRPRALECTTETEQLFKKHKDELNKAVYEVLEK</sequence>
<feature type="domain" description="Protein kinase" evidence="1">
    <location>
        <begin position="1"/>
        <end position="97"/>
    </location>
</feature>
<protein>
    <recommendedName>
        <fullName evidence="1">Protein kinase domain-containing protein</fullName>
    </recommendedName>
</protein>
<organism evidence="2 3">
    <name type="scientific">Etheostoma spectabile</name>
    <name type="common">orangethroat darter</name>
    <dbReference type="NCBI Taxonomy" id="54343"/>
    <lineage>
        <taxon>Eukaryota</taxon>
        <taxon>Metazoa</taxon>
        <taxon>Chordata</taxon>
        <taxon>Craniata</taxon>
        <taxon>Vertebrata</taxon>
        <taxon>Euteleostomi</taxon>
        <taxon>Actinopterygii</taxon>
        <taxon>Neopterygii</taxon>
        <taxon>Teleostei</taxon>
        <taxon>Neoteleostei</taxon>
        <taxon>Acanthomorphata</taxon>
        <taxon>Eupercaria</taxon>
        <taxon>Perciformes</taxon>
        <taxon>Percoidei</taxon>
        <taxon>Percidae</taxon>
        <taxon>Etheostomatinae</taxon>
        <taxon>Etheostoma</taxon>
    </lineage>
</organism>
<dbReference type="Proteomes" id="UP000327493">
    <property type="component" value="Unassembled WGS sequence"/>
</dbReference>
<gene>
    <name evidence="2" type="ORF">FQN60_016043</name>
</gene>
<name>A0A5J5C7T4_9PERO</name>
<dbReference type="InterPro" id="IPR000719">
    <property type="entry name" value="Prot_kinase_dom"/>
</dbReference>
<dbReference type="PROSITE" id="PS50011">
    <property type="entry name" value="PROTEIN_KINASE_DOM"/>
    <property type="match status" value="1"/>
</dbReference>
<dbReference type="PANTHER" id="PTHR44329">
    <property type="entry name" value="SERINE/THREONINE-PROTEIN KINASE TNNI3K-RELATED"/>
    <property type="match status" value="1"/>
</dbReference>
<evidence type="ECO:0000259" key="1">
    <source>
        <dbReference type="PROSITE" id="PS50011"/>
    </source>
</evidence>
<dbReference type="InterPro" id="IPR001245">
    <property type="entry name" value="Ser-Thr/Tyr_kinase_cat_dom"/>
</dbReference>
<evidence type="ECO:0000313" key="3">
    <source>
        <dbReference type="Proteomes" id="UP000327493"/>
    </source>
</evidence>